<dbReference type="Gene3D" id="3.40.50.300">
    <property type="entry name" value="P-loop containing nucleotide triphosphate hydrolases"/>
    <property type="match status" value="1"/>
</dbReference>
<keyword evidence="3" id="KW-0597">Phosphoprotein</keyword>
<dbReference type="PRINTS" id="PR00344">
    <property type="entry name" value="BCTRLSENSOR"/>
</dbReference>
<dbReference type="PROSITE" id="PS00108">
    <property type="entry name" value="PROTEIN_KINASE_ST"/>
    <property type="match status" value="1"/>
</dbReference>
<protein>
    <recommendedName>
        <fullName evidence="2">histidine kinase</fullName>
        <ecNumber evidence="2">2.7.13.3</ecNumber>
    </recommendedName>
</protein>
<evidence type="ECO:0000259" key="4">
    <source>
        <dbReference type="PROSITE" id="PS50011"/>
    </source>
</evidence>
<dbReference type="InterPro" id="IPR027417">
    <property type="entry name" value="P-loop_NTPase"/>
</dbReference>
<dbReference type="Pfam" id="PF00069">
    <property type="entry name" value="Pkinase"/>
    <property type="match status" value="1"/>
</dbReference>
<dbReference type="Pfam" id="PF13191">
    <property type="entry name" value="AAA_16"/>
    <property type="match status" value="1"/>
</dbReference>
<feature type="domain" description="Protein kinase" evidence="4">
    <location>
        <begin position="1"/>
        <end position="277"/>
    </location>
</feature>
<dbReference type="SUPFAM" id="SSF47384">
    <property type="entry name" value="Homodimeric domain of signal transducing histidine kinase"/>
    <property type="match status" value="1"/>
</dbReference>
<dbReference type="InterPro" id="IPR035965">
    <property type="entry name" value="PAS-like_dom_sf"/>
</dbReference>
<comment type="catalytic activity">
    <reaction evidence="1">
        <text>ATP + protein L-histidine = ADP + protein N-phospho-L-histidine.</text>
        <dbReference type="EC" id="2.7.13.3"/>
    </reaction>
</comment>
<dbReference type="Gene3D" id="1.10.287.130">
    <property type="match status" value="1"/>
</dbReference>
<sequence length="1613" mass="180246">MATRMSHIPGLWGYVLVPLRESVDFTLYRGRKHDDHSPVLAIALFEQPSPQSVRRLMHEYSFAAELDPAWAAKPLAITRHEGRTILLLKDPGGQPLDRILERDQGQPLDLTRFLSTASGLARTLGRVHQQGLIHKDIKPANVLVDDSGNAWLTGFGIASHLSRERQSPELPEFIAGTLAYMAPEQTGRMNRSIDSRSDLYSLGVTFYEMLTGGLPFTASDPMEWVHCHIAKQPAAPSERVGTVPASVSAITMKLLSKTAEERYQTAVGVESDLRRCLSQWESQGCIDDFTPGARDTPDRLMIPEKLYGRDREVDTLLTAFDRIVGGGRAELVLVSGYSGIGKSAVVNELHKPLVPQRGLFASGKSDQYRRDIPHASLAQAFQSLIRRLLSQNEEDLRKWRDALREALDPYGLLLVDLVPELRHVIGEQPPLPELPPQEAQRRFQIVFRRFIGVFARPEHPLALFLDDMQWLDVATLELLEDLLTRNDLRHLLLIGAYRDNEVNATHPLVRKLEAIRQTGAVVQDIVLAPLSRDDLGKLLVDSLHCPLERTVPLADLIHEKTTGNPFFAIQFIFTLADDRLLTFDYRARRWVWDLHRIRAKGFTDNVVDLMVEKLKRLPPETQKALQQFACMGDSAEFEMLRIGYQGSVKDMHEHLREAVRSGLIVRSDNSYGFLHDRVREAAYSLIPEELRPEAHLRIGILLAEHTPAEKREEAIFEIVNQLNRGSHLITSVEDRERVAELNLIAGRRAKLSTAYDSALKYLRAGRTLLADETWERNHQLIFSIEYLTAECELLTVTVGLAAGDPLAEVQKECENGLAFARRVRFGLVIERCGAQLGLILTLRGLTATFGCLDHEGYSELDTERRLAKSPDLVLAEFYYWTRKLQAHFFAGDLASAIEASVHAEPLLWTSAAMFESAEYRLYGALAHAAAWNQATPEQRPRHFDSVLDHHRELQAWTEVNPETFENRAALVGAEIARIEGRVLNAQELYDKAIREAHKHGFVHNQAIANEIAGRFYAERGHEKIAATYLQAARACYQRWGADGKVHQLEELYPHLKEDKSIPDSKGTTVTTIEQLDLATVIKVSEAVSGEIVFEKLINTLMSSAIEHAGADRGLLILPRGDNYQIEAEAITSSDDVNVVLKQARVTAADLPKSVFHYVLRTKESVLLDDASSQNSFSADGYIRDHRSRSVLCLPILKQTRLIGMLYLENNVTTAAFTPARMAVLTLLASQAAISIENASLYRELAEREARIRRLVDANIIGIFVWDLDSRIIDANEAFLRIVGYDRDDLASGRLRWRDLTPTEWRDADERRVAELEATGTAQPYEKEYFRKSGSRVPVLVGAARFGGRHDQGVAFVVDLTERKRAEEEIRESERRYSEVQMELVHANRVATMGQLSASIAHEVNQPIGATLNNASAALHWLSKEPADLEKARQALNRIFANGKRVSDVVGRMRALFKKSPLRKEDVDINGAILEVIALTRGEVVKNGISVQSHLVDDLPLIQGDRVQLQQVIMNLIINAVEALNSVGDGARELVITTGNGEPGGVLVVVRDSGPGLSSPDLERIFDAFNTTKPGGLGMGLSICRTIIEAHGGRLWATAAQPRGASFQFTLPAK</sequence>
<dbReference type="PANTHER" id="PTHR43642:SF1">
    <property type="entry name" value="HYBRID SIGNAL TRANSDUCTION HISTIDINE KINASE G"/>
    <property type="match status" value="1"/>
</dbReference>
<dbReference type="Pfam" id="PF02518">
    <property type="entry name" value="HATPase_c"/>
    <property type="match status" value="1"/>
</dbReference>
<dbReference type="InterPro" id="IPR003594">
    <property type="entry name" value="HATPase_dom"/>
</dbReference>
<dbReference type="InterPro" id="IPR005467">
    <property type="entry name" value="His_kinase_dom"/>
</dbReference>
<evidence type="ECO:0000256" key="3">
    <source>
        <dbReference type="ARBA" id="ARBA00022553"/>
    </source>
</evidence>
<dbReference type="SMART" id="SM00065">
    <property type="entry name" value="GAF"/>
    <property type="match status" value="1"/>
</dbReference>
<dbReference type="SMART" id="SM00091">
    <property type="entry name" value="PAS"/>
    <property type="match status" value="1"/>
</dbReference>
<dbReference type="CDD" id="cd00082">
    <property type="entry name" value="HisKA"/>
    <property type="match status" value="1"/>
</dbReference>
<dbReference type="EMBL" id="FMAI01000002">
    <property type="protein sequence ID" value="SCB17492.1"/>
    <property type="molecule type" value="Genomic_DNA"/>
</dbReference>
<dbReference type="InterPro" id="IPR000014">
    <property type="entry name" value="PAS"/>
</dbReference>
<reference evidence="8" key="1">
    <citation type="submission" date="2016-08" db="EMBL/GenBank/DDBJ databases">
        <authorList>
            <person name="Varghese N."/>
            <person name="Submissions Spin"/>
        </authorList>
    </citation>
    <scope>NUCLEOTIDE SEQUENCE [LARGE SCALE GENOMIC DNA]</scope>
    <source>
        <strain evidence="8">ERR11</strain>
    </source>
</reference>
<accession>A0A1C3UPW7</accession>
<evidence type="ECO:0000313" key="8">
    <source>
        <dbReference type="Proteomes" id="UP000199184"/>
    </source>
</evidence>
<dbReference type="InterPro" id="IPR029016">
    <property type="entry name" value="GAF-like_dom_sf"/>
</dbReference>
<dbReference type="InterPro" id="IPR011009">
    <property type="entry name" value="Kinase-like_dom_sf"/>
</dbReference>
<dbReference type="InterPro" id="IPR008271">
    <property type="entry name" value="Ser/Thr_kinase_AS"/>
</dbReference>
<dbReference type="SUPFAM" id="SSF55781">
    <property type="entry name" value="GAF domain-like"/>
    <property type="match status" value="1"/>
</dbReference>
<dbReference type="Proteomes" id="UP000199184">
    <property type="component" value="Unassembled WGS sequence"/>
</dbReference>
<dbReference type="SMART" id="SM00220">
    <property type="entry name" value="S_TKc"/>
    <property type="match status" value="1"/>
</dbReference>
<organism evidence="7 8">
    <name type="scientific">Bradyrhizobium shewense</name>
    <dbReference type="NCBI Taxonomy" id="1761772"/>
    <lineage>
        <taxon>Bacteria</taxon>
        <taxon>Pseudomonadati</taxon>
        <taxon>Pseudomonadota</taxon>
        <taxon>Alphaproteobacteria</taxon>
        <taxon>Hyphomicrobiales</taxon>
        <taxon>Nitrobacteraceae</taxon>
        <taxon>Bradyrhizobium</taxon>
    </lineage>
</organism>
<dbReference type="SMART" id="SM00388">
    <property type="entry name" value="HisKA"/>
    <property type="match status" value="1"/>
</dbReference>
<dbReference type="InterPro" id="IPR053159">
    <property type="entry name" value="Hybrid_Histidine_Kinase"/>
</dbReference>
<evidence type="ECO:0000256" key="2">
    <source>
        <dbReference type="ARBA" id="ARBA00012438"/>
    </source>
</evidence>
<dbReference type="InterPro" id="IPR000719">
    <property type="entry name" value="Prot_kinase_dom"/>
</dbReference>
<name>A0A1C3UPW7_9BRAD</name>
<dbReference type="InterPro" id="IPR036097">
    <property type="entry name" value="HisK_dim/P_sf"/>
</dbReference>
<gene>
    <name evidence="7" type="ORF">GA0061098_1002268</name>
</gene>
<feature type="domain" description="Histidine kinase" evidence="5">
    <location>
        <begin position="1398"/>
        <end position="1613"/>
    </location>
</feature>
<dbReference type="Gene3D" id="3.30.565.10">
    <property type="entry name" value="Histidine kinase-like ATPase, C-terminal domain"/>
    <property type="match status" value="1"/>
</dbReference>
<evidence type="ECO:0000259" key="6">
    <source>
        <dbReference type="PROSITE" id="PS50112"/>
    </source>
</evidence>
<evidence type="ECO:0000313" key="7">
    <source>
        <dbReference type="EMBL" id="SCB17492.1"/>
    </source>
</evidence>
<dbReference type="NCBIfam" id="TIGR00229">
    <property type="entry name" value="sensory_box"/>
    <property type="match status" value="1"/>
</dbReference>
<proteinExistence type="predicted"/>
<dbReference type="InterPro" id="IPR003661">
    <property type="entry name" value="HisK_dim/P_dom"/>
</dbReference>
<dbReference type="InterPro" id="IPR003018">
    <property type="entry name" value="GAF"/>
</dbReference>
<dbReference type="PROSITE" id="PS50109">
    <property type="entry name" value="HIS_KIN"/>
    <property type="match status" value="1"/>
</dbReference>
<dbReference type="CDD" id="cd14014">
    <property type="entry name" value="STKc_PknB_like"/>
    <property type="match status" value="1"/>
</dbReference>
<dbReference type="Gene3D" id="3.30.450.20">
    <property type="entry name" value="PAS domain"/>
    <property type="match status" value="1"/>
</dbReference>
<dbReference type="SUPFAM" id="SSF52540">
    <property type="entry name" value="P-loop containing nucleoside triphosphate hydrolases"/>
    <property type="match status" value="1"/>
</dbReference>
<dbReference type="InterPro" id="IPR036890">
    <property type="entry name" value="HATPase_C_sf"/>
</dbReference>
<dbReference type="SUPFAM" id="SSF55785">
    <property type="entry name" value="PYP-like sensor domain (PAS domain)"/>
    <property type="match status" value="1"/>
</dbReference>
<dbReference type="CDD" id="cd00130">
    <property type="entry name" value="PAS"/>
    <property type="match status" value="1"/>
</dbReference>
<dbReference type="InterPro" id="IPR041664">
    <property type="entry name" value="AAA_16"/>
</dbReference>
<feature type="domain" description="PAS" evidence="6">
    <location>
        <begin position="1247"/>
        <end position="1289"/>
    </location>
</feature>
<dbReference type="SMART" id="SM00387">
    <property type="entry name" value="HATPase_c"/>
    <property type="match status" value="1"/>
</dbReference>
<dbReference type="PANTHER" id="PTHR43642">
    <property type="entry name" value="HYBRID SIGNAL TRANSDUCTION HISTIDINE KINASE G"/>
    <property type="match status" value="1"/>
</dbReference>
<dbReference type="Gene3D" id="1.10.510.10">
    <property type="entry name" value="Transferase(Phosphotransferase) domain 1"/>
    <property type="match status" value="1"/>
</dbReference>
<dbReference type="SUPFAM" id="SSF55874">
    <property type="entry name" value="ATPase domain of HSP90 chaperone/DNA topoisomerase II/histidine kinase"/>
    <property type="match status" value="1"/>
</dbReference>
<dbReference type="GO" id="GO:0005524">
    <property type="term" value="F:ATP binding"/>
    <property type="evidence" value="ECO:0007669"/>
    <property type="project" value="InterPro"/>
</dbReference>
<dbReference type="Pfam" id="PF13426">
    <property type="entry name" value="PAS_9"/>
    <property type="match status" value="1"/>
</dbReference>
<dbReference type="PROSITE" id="PS50011">
    <property type="entry name" value="PROTEIN_KINASE_DOM"/>
    <property type="match status" value="1"/>
</dbReference>
<dbReference type="InterPro" id="IPR004358">
    <property type="entry name" value="Sig_transdc_His_kin-like_C"/>
</dbReference>
<evidence type="ECO:0000256" key="1">
    <source>
        <dbReference type="ARBA" id="ARBA00000085"/>
    </source>
</evidence>
<dbReference type="EC" id="2.7.13.3" evidence="2"/>
<keyword evidence="8" id="KW-1185">Reference proteome</keyword>
<evidence type="ECO:0000259" key="5">
    <source>
        <dbReference type="PROSITE" id="PS50109"/>
    </source>
</evidence>
<dbReference type="Pfam" id="PF01590">
    <property type="entry name" value="GAF"/>
    <property type="match status" value="1"/>
</dbReference>
<dbReference type="Gene3D" id="3.30.450.40">
    <property type="match status" value="1"/>
</dbReference>
<dbReference type="GO" id="GO:0000155">
    <property type="term" value="F:phosphorelay sensor kinase activity"/>
    <property type="evidence" value="ECO:0007669"/>
    <property type="project" value="InterPro"/>
</dbReference>
<dbReference type="SUPFAM" id="SSF56112">
    <property type="entry name" value="Protein kinase-like (PK-like)"/>
    <property type="match status" value="1"/>
</dbReference>
<dbReference type="PROSITE" id="PS50112">
    <property type="entry name" value="PAS"/>
    <property type="match status" value="1"/>
</dbReference>